<dbReference type="OrthoDB" id="346907at2759"/>
<evidence type="ECO:0000256" key="2">
    <source>
        <dbReference type="ARBA" id="ARBA00022840"/>
    </source>
</evidence>
<dbReference type="InterPro" id="IPR011009">
    <property type="entry name" value="Kinase-like_dom_sf"/>
</dbReference>
<dbReference type="InterPro" id="IPR001245">
    <property type="entry name" value="Ser-Thr/Tyr_kinase_cat_dom"/>
</dbReference>
<dbReference type="InterPro" id="IPR008266">
    <property type="entry name" value="Tyr_kinase_AS"/>
</dbReference>
<keyword evidence="5" id="KW-1185">Reference proteome</keyword>
<evidence type="ECO:0000313" key="4">
    <source>
        <dbReference type="EMBL" id="OJA14411.1"/>
    </source>
</evidence>
<reference evidence="4 5" key="1">
    <citation type="submission" date="2016-03" db="EMBL/GenBank/DDBJ databases">
        <title>Comparative genomics of the ectomycorrhizal sister species Rhizopogon vinicolor and Rhizopogon vesiculosus (Basidiomycota: Boletales) reveals a divergence of the mating type B locus.</title>
        <authorList>
            <person name="Mujic A.B."/>
            <person name="Kuo A."/>
            <person name="Tritt A."/>
            <person name="Lipzen A."/>
            <person name="Chen C."/>
            <person name="Johnson J."/>
            <person name="Sharma A."/>
            <person name="Barry K."/>
            <person name="Grigoriev I.V."/>
            <person name="Spatafora J.W."/>
        </authorList>
    </citation>
    <scope>NUCLEOTIDE SEQUENCE [LARGE SCALE GENOMIC DNA]</scope>
    <source>
        <strain evidence="4 5">AM-OR11-056</strain>
    </source>
</reference>
<feature type="domain" description="Protein kinase" evidence="3">
    <location>
        <begin position="108"/>
        <end position="334"/>
    </location>
</feature>
<dbReference type="Gene3D" id="1.10.510.10">
    <property type="entry name" value="Transferase(Phosphotransferase) domain 1"/>
    <property type="match status" value="1"/>
</dbReference>
<dbReference type="STRING" id="180088.A0A1J8Q361"/>
<dbReference type="Proteomes" id="UP000183567">
    <property type="component" value="Unassembled WGS sequence"/>
</dbReference>
<dbReference type="InterPro" id="IPR000719">
    <property type="entry name" value="Prot_kinase_dom"/>
</dbReference>
<dbReference type="GO" id="GO:0004672">
    <property type="term" value="F:protein kinase activity"/>
    <property type="evidence" value="ECO:0007669"/>
    <property type="project" value="InterPro"/>
</dbReference>
<proteinExistence type="predicted"/>
<organism evidence="4 5">
    <name type="scientific">Rhizopogon vesiculosus</name>
    <dbReference type="NCBI Taxonomy" id="180088"/>
    <lineage>
        <taxon>Eukaryota</taxon>
        <taxon>Fungi</taxon>
        <taxon>Dikarya</taxon>
        <taxon>Basidiomycota</taxon>
        <taxon>Agaricomycotina</taxon>
        <taxon>Agaricomycetes</taxon>
        <taxon>Agaricomycetidae</taxon>
        <taxon>Boletales</taxon>
        <taxon>Suillineae</taxon>
        <taxon>Rhizopogonaceae</taxon>
        <taxon>Rhizopogon</taxon>
    </lineage>
</organism>
<evidence type="ECO:0000259" key="3">
    <source>
        <dbReference type="PROSITE" id="PS50011"/>
    </source>
</evidence>
<sequence length="334" mass="37389">MGLGPELFWSMCNVYNLNVASDTPCEAAYACSLVETLNWRMLLAMTMTSQFLRKKKGCRTFESDYGVHLNLVRQCLSEEKSRPSIDKVIYLASVQHFAAVDLTNAVEQLNSDSLACGAFENVHRCRLQPINIDGGIRQAVLYDWFTSVSTCIEVAVKEIRPLNSTDMLKAINHENIVPLLGVADGFDSLLALVSPWLETGAPTGYLQREFEMLSYSRKFALLVDVAHGLQYLHLQDIIHGDLSGNNVLIDRNGKASLVDFGLSAIVPGRISQALLSTNPEALHRGCRPNTSYSTTKATRYQYSPRKTMRTLSEGSCYRFWRARSHIITLLDMRP</sequence>
<dbReference type="EMBL" id="LVVM01003675">
    <property type="protein sequence ID" value="OJA14411.1"/>
    <property type="molecule type" value="Genomic_DNA"/>
</dbReference>
<evidence type="ECO:0000313" key="5">
    <source>
        <dbReference type="Proteomes" id="UP000183567"/>
    </source>
</evidence>
<dbReference type="Pfam" id="PF07714">
    <property type="entry name" value="PK_Tyr_Ser-Thr"/>
    <property type="match status" value="1"/>
</dbReference>
<comment type="caution">
    <text evidence="4">The sequence shown here is derived from an EMBL/GenBank/DDBJ whole genome shotgun (WGS) entry which is preliminary data.</text>
</comment>
<dbReference type="PANTHER" id="PTHR27001:SF931">
    <property type="entry name" value="OS11G0664100 PROTEIN"/>
    <property type="match status" value="1"/>
</dbReference>
<gene>
    <name evidence="4" type="ORF">AZE42_07675</name>
</gene>
<dbReference type="PANTHER" id="PTHR27001">
    <property type="entry name" value="OS01G0253100 PROTEIN"/>
    <property type="match status" value="1"/>
</dbReference>
<evidence type="ECO:0000256" key="1">
    <source>
        <dbReference type="ARBA" id="ARBA00022741"/>
    </source>
</evidence>
<dbReference type="AlphaFoldDB" id="A0A1J8Q361"/>
<dbReference type="SUPFAM" id="SSF56112">
    <property type="entry name" value="Protein kinase-like (PK-like)"/>
    <property type="match status" value="1"/>
</dbReference>
<name>A0A1J8Q361_9AGAM</name>
<dbReference type="PROSITE" id="PS50011">
    <property type="entry name" value="PROTEIN_KINASE_DOM"/>
    <property type="match status" value="1"/>
</dbReference>
<dbReference type="GO" id="GO:0005524">
    <property type="term" value="F:ATP binding"/>
    <property type="evidence" value="ECO:0007669"/>
    <property type="project" value="UniProtKB-KW"/>
</dbReference>
<keyword evidence="1" id="KW-0547">Nucleotide-binding</keyword>
<dbReference type="PROSITE" id="PS00109">
    <property type="entry name" value="PROTEIN_KINASE_TYR"/>
    <property type="match status" value="1"/>
</dbReference>
<keyword evidence="2" id="KW-0067">ATP-binding</keyword>
<dbReference type="GO" id="GO:0005886">
    <property type="term" value="C:plasma membrane"/>
    <property type="evidence" value="ECO:0007669"/>
    <property type="project" value="TreeGrafter"/>
</dbReference>
<protein>
    <recommendedName>
        <fullName evidence="3">Protein kinase domain-containing protein</fullName>
    </recommendedName>
</protein>
<accession>A0A1J8Q361</accession>